<dbReference type="InterPro" id="IPR017938">
    <property type="entry name" value="Riboflavin_synthase-like_b-brl"/>
</dbReference>
<keyword evidence="1" id="KW-0285">Flavoprotein</keyword>
<gene>
    <name evidence="6" type="ORF">JWH11_04930</name>
</gene>
<dbReference type="SUPFAM" id="SSF54292">
    <property type="entry name" value="2Fe-2S ferredoxin-like"/>
    <property type="match status" value="1"/>
</dbReference>
<dbReference type="Pfam" id="PF00111">
    <property type="entry name" value="Fer2"/>
    <property type="match status" value="1"/>
</dbReference>
<dbReference type="CDD" id="cd00207">
    <property type="entry name" value="fer2"/>
    <property type="match status" value="1"/>
</dbReference>
<dbReference type="Gene3D" id="3.10.20.30">
    <property type="match status" value="1"/>
</dbReference>
<dbReference type="Pfam" id="PF00175">
    <property type="entry name" value="NAD_binding_1"/>
    <property type="match status" value="1"/>
</dbReference>
<evidence type="ECO:0000256" key="1">
    <source>
        <dbReference type="ARBA" id="ARBA00022630"/>
    </source>
</evidence>
<dbReference type="PANTHER" id="PTHR43644">
    <property type="entry name" value="NA(+)-TRANSLOCATING NADH-QUINONE REDUCTASE SUBUNIT"/>
    <property type="match status" value="1"/>
</dbReference>
<dbReference type="InterPro" id="IPR039261">
    <property type="entry name" value="FNR_nucleotide-bd"/>
</dbReference>
<keyword evidence="3" id="KW-0812">Transmembrane</keyword>
<dbReference type="EMBL" id="JAFFQI010000181">
    <property type="protein sequence ID" value="MCD0265789.1"/>
    <property type="molecule type" value="Genomic_DNA"/>
</dbReference>
<keyword evidence="2" id="KW-0274">FAD</keyword>
<dbReference type="InterPro" id="IPR036010">
    <property type="entry name" value="2Fe-2S_ferredoxin-like_sf"/>
</dbReference>
<proteinExistence type="predicted"/>
<dbReference type="InterPro" id="IPR001041">
    <property type="entry name" value="2Fe-2S_ferredoxin-type"/>
</dbReference>
<sequence length="655" mass="72607">MDVPHHGLRGALGRQQHSVARGLGGRTGVRAQWRLAVVLQLSQEGRSMTPWMRTLHKWVGLIIGLQLLLWMASGVMMSWLDHDQVQGHQFQAHAHAAHDWPANARSPASFLGGNKKISRVSSGWLLDTPVYQLADAQGVTLANAVTGQPIPLDSAWATRLAQASYTGPGTLKAPRLLEWSGEVRDHEGRLWRVDTDDTQDTTVYLSAQTGEVLYHRNKTWRLFDVFWMLHIMDYTGRKNFNNPLVVTAAIGGLWLALTGIWLLFASFHWSEFVPRRWRPARELSVFGPDGTRLRTVRASAGDNVYVSLAREGVQLPSNCGGGQSCGLCEVRFRGAAPKATAADRAHLGASKVKMGYRLACNLAVTEDTDVEVAGGASLWTEYAATVEQVTAVTPFLREIVLKPDEAAGPEYQPGAYLQVHVPDYDVPVHKLVRPEHHHQDWAGVDLPEKLVNREPVRRAYSLALPIDQAQGRLTLLARFSPGRSDKKRQPPGRGSTYLYTLSPGDRVSFSGPFGDFALKPHGREKVFIGGGAGMAPLRAMIRTLLAGQGGERIHFWYGARSLKEAPYIEEMERLAQQHENFSWHLVLSDEAQNDDALLRGLVHEVAHDRLLKAHQALADCEFYLCGPPAMLKATRELLSRLGVPDSQVAYDDFKI</sequence>
<evidence type="ECO:0000259" key="4">
    <source>
        <dbReference type="PROSITE" id="PS51085"/>
    </source>
</evidence>
<keyword evidence="3" id="KW-1133">Transmembrane helix</keyword>
<organism evidence="6 7">
    <name type="scientific">Xanthomonas melonis</name>
    <dbReference type="NCBI Taxonomy" id="56456"/>
    <lineage>
        <taxon>Bacteria</taxon>
        <taxon>Pseudomonadati</taxon>
        <taxon>Pseudomonadota</taxon>
        <taxon>Gammaproteobacteria</taxon>
        <taxon>Lysobacterales</taxon>
        <taxon>Lysobacteraceae</taxon>
        <taxon>Xanthomonas</taxon>
    </lineage>
</organism>
<dbReference type="Proteomes" id="UP001430396">
    <property type="component" value="Unassembled WGS sequence"/>
</dbReference>
<accession>A0ABS8NTL6</accession>
<protein>
    <submittedName>
        <fullName evidence="6">PepSY domain-containing protein</fullName>
    </submittedName>
</protein>
<name>A0ABS8NTL6_9XANT</name>
<dbReference type="InterPro" id="IPR012675">
    <property type="entry name" value="Beta-grasp_dom_sf"/>
</dbReference>
<feature type="domain" description="FAD-binding FR-type" evidence="5">
    <location>
        <begin position="379"/>
        <end position="519"/>
    </location>
</feature>
<dbReference type="SUPFAM" id="SSF63380">
    <property type="entry name" value="Riboflavin synthase domain-like"/>
    <property type="match status" value="1"/>
</dbReference>
<comment type="caution">
    <text evidence="6">The sequence shown here is derived from an EMBL/GenBank/DDBJ whole genome shotgun (WGS) entry which is preliminary data.</text>
</comment>
<evidence type="ECO:0000313" key="7">
    <source>
        <dbReference type="Proteomes" id="UP001430396"/>
    </source>
</evidence>
<dbReference type="InterPro" id="IPR017927">
    <property type="entry name" value="FAD-bd_FR_type"/>
</dbReference>
<dbReference type="PANTHER" id="PTHR43644:SF1">
    <property type="entry name" value="NAD(P)H-FLAVIN REDUCTASE"/>
    <property type="match status" value="1"/>
</dbReference>
<dbReference type="Pfam" id="PF03929">
    <property type="entry name" value="PepSY_TM"/>
    <property type="match status" value="1"/>
</dbReference>
<evidence type="ECO:0000256" key="3">
    <source>
        <dbReference type="SAM" id="Phobius"/>
    </source>
</evidence>
<dbReference type="Gene3D" id="3.40.50.80">
    <property type="entry name" value="Nucleotide-binding domain of ferredoxin-NADP reductase (FNR) module"/>
    <property type="match status" value="1"/>
</dbReference>
<keyword evidence="3" id="KW-0472">Membrane</keyword>
<evidence type="ECO:0000256" key="2">
    <source>
        <dbReference type="ARBA" id="ARBA00022827"/>
    </source>
</evidence>
<dbReference type="PROSITE" id="PS51085">
    <property type="entry name" value="2FE2S_FER_2"/>
    <property type="match status" value="1"/>
</dbReference>
<dbReference type="SUPFAM" id="SSF52343">
    <property type="entry name" value="Ferredoxin reductase-like, C-terminal NADP-linked domain"/>
    <property type="match status" value="1"/>
</dbReference>
<evidence type="ECO:0000259" key="5">
    <source>
        <dbReference type="PROSITE" id="PS51384"/>
    </source>
</evidence>
<feature type="transmembrane region" description="Helical" evidence="3">
    <location>
        <begin position="58"/>
        <end position="80"/>
    </location>
</feature>
<keyword evidence="7" id="KW-1185">Reference proteome</keyword>
<evidence type="ECO:0000313" key="6">
    <source>
        <dbReference type="EMBL" id="MCD0265789.1"/>
    </source>
</evidence>
<feature type="transmembrane region" description="Helical" evidence="3">
    <location>
        <begin position="244"/>
        <end position="269"/>
    </location>
</feature>
<dbReference type="InterPro" id="IPR005625">
    <property type="entry name" value="PepSY-ass_TM"/>
</dbReference>
<feature type="domain" description="2Fe-2S ferredoxin-type" evidence="4">
    <location>
        <begin position="281"/>
        <end position="376"/>
    </location>
</feature>
<dbReference type="Gene3D" id="2.40.30.10">
    <property type="entry name" value="Translation factors"/>
    <property type="match status" value="1"/>
</dbReference>
<dbReference type="PROSITE" id="PS51384">
    <property type="entry name" value="FAD_FR"/>
    <property type="match status" value="1"/>
</dbReference>
<dbReference type="InterPro" id="IPR001433">
    <property type="entry name" value="OxRdtase_FAD/NAD-bd"/>
</dbReference>
<reference evidence="6" key="1">
    <citation type="submission" date="2021-02" db="EMBL/GenBank/DDBJ databases">
        <title>Copper resistance gene diversity in local Xanthomonas species at agrochemical polluted sites in Trinidad, Trinidad and Tobago.</title>
        <authorList>
            <person name="Ramnarine S.D.B.J."/>
            <person name="Ramsubhag A."/>
            <person name="Jayaraman J."/>
        </authorList>
    </citation>
    <scope>NUCLEOTIDE SEQUENCE</scope>
    <source>
        <strain evidence="6">CaNP6A</strain>
    </source>
</reference>